<proteinExistence type="predicted"/>
<dbReference type="EMBL" id="HBUF01330132">
    <property type="protein sequence ID" value="CAG6696831.1"/>
    <property type="molecule type" value="Transcribed_RNA"/>
</dbReference>
<reference evidence="1" key="1">
    <citation type="submission" date="2021-05" db="EMBL/GenBank/DDBJ databases">
        <authorList>
            <person name="Alioto T."/>
            <person name="Alioto T."/>
            <person name="Gomez Garrido J."/>
        </authorList>
    </citation>
    <scope>NUCLEOTIDE SEQUENCE</scope>
</reference>
<dbReference type="AlphaFoldDB" id="A0A8D8TXE3"/>
<organism evidence="1">
    <name type="scientific">Cacopsylla melanoneura</name>
    <dbReference type="NCBI Taxonomy" id="428564"/>
    <lineage>
        <taxon>Eukaryota</taxon>
        <taxon>Metazoa</taxon>
        <taxon>Ecdysozoa</taxon>
        <taxon>Arthropoda</taxon>
        <taxon>Hexapoda</taxon>
        <taxon>Insecta</taxon>
        <taxon>Pterygota</taxon>
        <taxon>Neoptera</taxon>
        <taxon>Paraneoptera</taxon>
        <taxon>Hemiptera</taxon>
        <taxon>Sternorrhyncha</taxon>
        <taxon>Psylloidea</taxon>
        <taxon>Psyllidae</taxon>
        <taxon>Psyllinae</taxon>
        <taxon>Cacopsylla</taxon>
    </lineage>
</organism>
<sequence>MGRINWKNCSLQLATISTFDTMLLNQHLQQSAVTSRWYNIVCKQIPPIFLFPSARGLSMRIFLYENTGRIPPSGSSTPTANSKMSFINPPPTTDALSTICTAHGV</sequence>
<protein>
    <submittedName>
        <fullName evidence="1">Uncharacterized protein</fullName>
    </submittedName>
</protein>
<accession>A0A8D8TXE3</accession>
<name>A0A8D8TXE3_9HEMI</name>
<dbReference type="EMBL" id="HBUF01680253">
    <property type="protein sequence ID" value="CAG6792204.1"/>
    <property type="molecule type" value="Transcribed_RNA"/>
</dbReference>
<evidence type="ECO:0000313" key="1">
    <source>
        <dbReference type="EMBL" id="CAG6696831.1"/>
    </source>
</evidence>